<dbReference type="PANTHER" id="PTHR14003:SF23">
    <property type="entry name" value="ZINC FINGER PROTEIN 143"/>
    <property type="match status" value="1"/>
</dbReference>
<dbReference type="GO" id="GO:0000122">
    <property type="term" value="P:negative regulation of transcription by RNA polymerase II"/>
    <property type="evidence" value="ECO:0007669"/>
    <property type="project" value="UniProtKB-ARBA"/>
</dbReference>
<comment type="function">
    <text evidence="11">May be involved in transcriptional regulation. May have a role in embryonic development.</text>
</comment>
<feature type="domain" description="C2H2-type" evidence="14">
    <location>
        <begin position="1181"/>
        <end position="1208"/>
    </location>
</feature>
<evidence type="ECO:0000256" key="3">
    <source>
        <dbReference type="ARBA" id="ARBA00022723"/>
    </source>
</evidence>
<dbReference type="GO" id="GO:0000978">
    <property type="term" value="F:RNA polymerase II cis-regulatory region sequence-specific DNA binding"/>
    <property type="evidence" value="ECO:0007669"/>
    <property type="project" value="TreeGrafter"/>
</dbReference>
<feature type="domain" description="C2H2-type" evidence="14">
    <location>
        <begin position="1013"/>
        <end position="1040"/>
    </location>
</feature>
<feature type="domain" description="C2H2-type" evidence="14">
    <location>
        <begin position="985"/>
        <end position="1012"/>
    </location>
</feature>
<dbReference type="PROSITE" id="PS50157">
    <property type="entry name" value="ZINC_FINGER_C2H2_2"/>
    <property type="match status" value="24"/>
</dbReference>
<dbReference type="GO" id="GO:0008270">
    <property type="term" value="F:zinc ion binding"/>
    <property type="evidence" value="ECO:0007669"/>
    <property type="project" value="UniProtKB-KW"/>
</dbReference>
<feature type="domain" description="C2H2-type" evidence="14">
    <location>
        <begin position="1097"/>
        <end position="1124"/>
    </location>
</feature>
<evidence type="ECO:0000259" key="15">
    <source>
        <dbReference type="PROSITE" id="PS50805"/>
    </source>
</evidence>
<feature type="domain" description="C2H2-type" evidence="14">
    <location>
        <begin position="254"/>
        <end position="281"/>
    </location>
</feature>
<dbReference type="FunFam" id="3.30.160.60:FF:001498">
    <property type="entry name" value="Zinc finger protein 404"/>
    <property type="match status" value="4"/>
</dbReference>
<comment type="similarity">
    <text evidence="2">Belongs to the krueppel C2H2-type zinc-finger protein family.</text>
</comment>
<dbReference type="FunFam" id="3.30.160.60:FF:003355">
    <property type="entry name" value="Zinc finger protein 28 homolog"/>
    <property type="match status" value="1"/>
</dbReference>
<keyword evidence="8" id="KW-0238">DNA-binding</keyword>
<feature type="domain" description="C2H2-type" evidence="14">
    <location>
        <begin position="1041"/>
        <end position="1068"/>
    </location>
</feature>
<dbReference type="FunFam" id="3.30.160.60:FF:002254">
    <property type="entry name" value="Zinc finger protein 540"/>
    <property type="match status" value="1"/>
</dbReference>
<keyword evidence="4" id="KW-0677">Repeat</keyword>
<dbReference type="FunFam" id="3.30.160.60:FF:000519">
    <property type="entry name" value="Zinc finger protein 470"/>
    <property type="match status" value="1"/>
</dbReference>
<name>A0A091ELK7_FUKDA</name>
<feature type="domain" description="C2H2-type" evidence="14">
    <location>
        <begin position="957"/>
        <end position="984"/>
    </location>
</feature>
<dbReference type="GO" id="GO:0000981">
    <property type="term" value="F:DNA-binding transcription factor activity, RNA polymerase II-specific"/>
    <property type="evidence" value="ECO:0007669"/>
    <property type="project" value="TreeGrafter"/>
</dbReference>
<feature type="compositionally biased region" description="Polar residues" evidence="13">
    <location>
        <begin position="1"/>
        <end position="10"/>
    </location>
</feature>
<dbReference type="FunFam" id="3.30.160.60:FF:000016">
    <property type="entry name" value="zinc finger protein 37 homolog"/>
    <property type="match status" value="1"/>
</dbReference>
<dbReference type="SMART" id="SM00349">
    <property type="entry name" value="KRAB"/>
    <property type="match status" value="3"/>
</dbReference>
<dbReference type="eggNOG" id="KOG1721">
    <property type="taxonomic scope" value="Eukaryota"/>
</dbReference>
<dbReference type="STRING" id="885580.ENSFDAP00000017849"/>
<feature type="domain" description="C2H2-type" evidence="14">
    <location>
        <begin position="1153"/>
        <end position="1180"/>
    </location>
</feature>
<dbReference type="Proteomes" id="UP000028990">
    <property type="component" value="Unassembled WGS sequence"/>
</dbReference>
<dbReference type="FunFam" id="3.30.160.60:FF:001502">
    <property type="entry name" value="ZFP28 zinc finger protein"/>
    <property type="match status" value="1"/>
</dbReference>
<dbReference type="GO" id="GO:0005667">
    <property type="term" value="C:transcription regulator complex"/>
    <property type="evidence" value="ECO:0007669"/>
    <property type="project" value="TreeGrafter"/>
</dbReference>
<keyword evidence="6" id="KW-0862">Zinc</keyword>
<dbReference type="FunFam" id="3.30.160.60:FF:001220">
    <property type="entry name" value="ZFP28 zinc finger protein"/>
    <property type="match status" value="1"/>
</dbReference>
<evidence type="ECO:0000256" key="2">
    <source>
        <dbReference type="ARBA" id="ARBA00006991"/>
    </source>
</evidence>
<evidence type="ECO:0000256" key="5">
    <source>
        <dbReference type="ARBA" id="ARBA00022771"/>
    </source>
</evidence>
<dbReference type="InterPro" id="IPR013087">
    <property type="entry name" value="Znf_C2H2_type"/>
</dbReference>
<feature type="domain" description="C2H2-type" evidence="14">
    <location>
        <begin position="1069"/>
        <end position="1096"/>
    </location>
</feature>
<feature type="domain" description="KRAB" evidence="15">
    <location>
        <begin position="62"/>
        <end position="133"/>
    </location>
</feature>
<feature type="domain" description="C2H2-type" evidence="14">
    <location>
        <begin position="1237"/>
        <end position="1264"/>
    </location>
</feature>
<feature type="domain" description="C2H2-type" evidence="14">
    <location>
        <begin position="422"/>
        <end position="449"/>
    </location>
</feature>
<evidence type="ECO:0000256" key="1">
    <source>
        <dbReference type="ARBA" id="ARBA00004123"/>
    </source>
</evidence>
<evidence type="ECO:0000313" key="17">
    <source>
        <dbReference type="Proteomes" id="UP000028990"/>
    </source>
</evidence>
<dbReference type="FunFam" id="3.30.160.60:FF:001570">
    <property type="entry name" value="zinc finger protein 566 isoform X1"/>
    <property type="match status" value="1"/>
</dbReference>
<dbReference type="InterPro" id="IPR036236">
    <property type="entry name" value="Znf_C2H2_sf"/>
</dbReference>
<dbReference type="PROSITE" id="PS50805">
    <property type="entry name" value="KRAB"/>
    <property type="match status" value="3"/>
</dbReference>
<dbReference type="SUPFAM" id="SSF57667">
    <property type="entry name" value="beta-beta-alpha zinc fingers"/>
    <property type="match status" value="14"/>
</dbReference>
<feature type="domain" description="C2H2-type" evidence="14">
    <location>
        <begin position="310"/>
        <end position="337"/>
    </location>
</feature>
<comment type="subcellular location">
    <subcellularLocation>
        <location evidence="1">Nucleus</location>
    </subcellularLocation>
</comment>
<dbReference type="Pfam" id="PF01352">
    <property type="entry name" value="KRAB"/>
    <property type="match status" value="2"/>
</dbReference>
<feature type="domain" description="C2H2-type" evidence="14">
    <location>
        <begin position="1209"/>
        <end position="1236"/>
    </location>
</feature>
<keyword evidence="9" id="KW-0804">Transcription</keyword>
<dbReference type="PANTHER" id="PTHR14003">
    <property type="entry name" value="TRANSCRIPTIONAL REPRESSOR PROTEIN YY"/>
    <property type="match status" value="1"/>
</dbReference>
<proteinExistence type="inferred from homology"/>
<evidence type="ECO:0000256" key="6">
    <source>
        <dbReference type="ARBA" id="ARBA00022833"/>
    </source>
</evidence>
<organism evidence="16 17">
    <name type="scientific">Fukomys damarensis</name>
    <name type="common">Damaraland mole rat</name>
    <name type="synonym">Cryptomys damarensis</name>
    <dbReference type="NCBI Taxonomy" id="885580"/>
    <lineage>
        <taxon>Eukaryota</taxon>
        <taxon>Metazoa</taxon>
        <taxon>Chordata</taxon>
        <taxon>Craniata</taxon>
        <taxon>Vertebrata</taxon>
        <taxon>Euteleostomi</taxon>
        <taxon>Mammalia</taxon>
        <taxon>Eutheria</taxon>
        <taxon>Euarchontoglires</taxon>
        <taxon>Glires</taxon>
        <taxon>Rodentia</taxon>
        <taxon>Hystricomorpha</taxon>
        <taxon>Bathyergidae</taxon>
        <taxon>Fukomys</taxon>
    </lineage>
</organism>
<dbReference type="CDD" id="cd07765">
    <property type="entry name" value="KRAB_A-box"/>
    <property type="match status" value="2"/>
</dbReference>
<dbReference type="GO" id="GO:0031519">
    <property type="term" value="C:PcG protein complex"/>
    <property type="evidence" value="ECO:0007669"/>
    <property type="project" value="TreeGrafter"/>
</dbReference>
<evidence type="ECO:0000259" key="14">
    <source>
        <dbReference type="PROSITE" id="PS50157"/>
    </source>
</evidence>
<feature type="region of interest" description="Disordered" evidence="13">
    <location>
        <begin position="1"/>
        <end position="31"/>
    </location>
</feature>
<dbReference type="Pfam" id="PF13912">
    <property type="entry name" value="zf-C2H2_6"/>
    <property type="match status" value="1"/>
</dbReference>
<feature type="domain" description="KRAB" evidence="15">
    <location>
        <begin position="556"/>
        <end position="627"/>
    </location>
</feature>
<evidence type="ECO:0000256" key="8">
    <source>
        <dbReference type="ARBA" id="ARBA00023125"/>
    </source>
</evidence>
<dbReference type="FunFam" id="3.30.160.60:FF:000070">
    <property type="entry name" value="zinc finger protein 689 isoform X1"/>
    <property type="match status" value="2"/>
</dbReference>
<keyword evidence="17" id="KW-1185">Reference proteome</keyword>
<dbReference type="InterPro" id="IPR036051">
    <property type="entry name" value="KRAB_dom_sf"/>
</dbReference>
<feature type="region of interest" description="Disordered" evidence="13">
    <location>
        <begin position="175"/>
        <end position="194"/>
    </location>
</feature>
<dbReference type="Pfam" id="PF00096">
    <property type="entry name" value="zf-C2H2"/>
    <property type="match status" value="21"/>
</dbReference>
<feature type="domain" description="C2H2-type" evidence="14">
    <location>
        <begin position="1263"/>
        <end position="1292"/>
    </location>
</feature>
<evidence type="ECO:0000256" key="4">
    <source>
        <dbReference type="ARBA" id="ARBA00022737"/>
    </source>
</evidence>
<dbReference type="SUPFAM" id="SSF109640">
    <property type="entry name" value="KRAB domain (Kruppel-associated box)"/>
    <property type="match status" value="3"/>
</dbReference>
<evidence type="ECO:0000256" key="12">
    <source>
        <dbReference type="PROSITE-ProRule" id="PRU00042"/>
    </source>
</evidence>
<feature type="domain" description="C2H2-type" evidence="14">
    <location>
        <begin position="478"/>
        <end position="505"/>
    </location>
</feature>
<evidence type="ECO:0000256" key="11">
    <source>
        <dbReference type="ARBA" id="ARBA00054495"/>
    </source>
</evidence>
<feature type="domain" description="C2H2-type" evidence="14">
    <location>
        <begin position="338"/>
        <end position="365"/>
    </location>
</feature>
<feature type="domain" description="C2H2-type" evidence="14">
    <location>
        <begin position="872"/>
        <end position="899"/>
    </location>
</feature>
<dbReference type="GO" id="GO:0000785">
    <property type="term" value="C:chromatin"/>
    <property type="evidence" value="ECO:0007669"/>
    <property type="project" value="TreeGrafter"/>
</dbReference>
<reference evidence="16 17" key="1">
    <citation type="submission" date="2013-11" db="EMBL/GenBank/DDBJ databases">
        <title>The Damaraland mole rat (Fukomys damarensis) genome and evolution of African mole rats.</title>
        <authorList>
            <person name="Gladyshev V.N."/>
            <person name="Fang X."/>
        </authorList>
    </citation>
    <scope>NUCLEOTIDE SEQUENCE [LARGE SCALE GENOMIC DNA]</scope>
    <source>
        <tissue evidence="16">Liver</tissue>
    </source>
</reference>
<dbReference type="Gene3D" id="6.10.140.140">
    <property type="match status" value="2"/>
</dbReference>
<evidence type="ECO:0000256" key="7">
    <source>
        <dbReference type="ARBA" id="ARBA00023015"/>
    </source>
</evidence>
<dbReference type="PROSITE" id="PS00028">
    <property type="entry name" value="ZINC_FINGER_C2H2_1"/>
    <property type="match status" value="22"/>
</dbReference>
<feature type="domain" description="C2H2-type" evidence="14">
    <location>
        <begin position="394"/>
        <end position="421"/>
    </location>
</feature>
<sequence length="1320" mass="150165">MAPVTHSTGHTEFEPNITHLHNNHCTRSDSHSIKTGESYIIIEGTRNLAHRLGIQVSARGPALFRDVAVVFSQEEWKRLEPAQRELYREVTLETYGNLVSLGLATSKPDVISFLEQGREPWVEERVTAGGLCPVAGSEHYPKALSVKRDACDIRSPKWEVVGSLTSYGLEHASFQGPWESRSQSDKQPGNPDTRFREMLESHKDRPTFSQQASLAFYQKIHTGGKPCGYNKCRKDFWQEEFLINHQGIRAEKPYRCKECGKAFKYGSRLIQHENIHSGKKPYECKECGKAFNSGSNFIQHQRVHTGEKPYVCRDCAKAFSRSSQLIEHQRIHTGEKPYQCKECSKAFNRISHLKVHCRIHTGEKPYLCKECGKSFSHRSQLIQHQTVHTGKKLYECGECGKAFNQGSTLIRHQRIHTGEKPYECQVCRKTFRVSSQLKQHQRIHTGEKPYQCKVCGRAFKRVSHLTVHCRIHPGEEPFEWKGCGKTFSHCSQLIQYQGIHTEEKPCGILGRDSTTLQPRRLRGRETHVNVVDVGRPSIGTNPLFIIRELMLASGPVTFGDVAVDFSQEEWEWLNSTQRSLYRKVMLENYWNLASLGLCASKPDMISSLEQGQDPWVARRKRTGSQYPDWKAVCETKELPPKKDSLEEKLSGAAGAERHTNYSLEYSLLGESWNYDSLFETQPGMVTIANVAVDFASQLEPVQKSFCKTVLWESRGGLGALGHCVSKPDLVAFLESGQERWVVQRELAAGFLPGQRSVHETQELFLKQSSYAKMVADRTADANLDCSTFQGCWDSESVFARKLADQEIQLRQEAASHNRGPPQGREHVYNTSGRWFPLDDSEERVHNGVSGKSLRKPSVLIKQTGIYAGKKLFKCNECKKTFTQSSSLTVHQRIHTGEKPYKCNECGKAFSDGSSFARHQRCHTGKKPYECVECGKAFIQNTSLVRHWRYYHTGEKPFDCVDCGKAFSDHIGLNQHRRIHTGEKPYKCDVCRKSFRYGSSLTVHQRIHTGEKPYECDVCRKAFSHHASLTQHQRVHSGEKPFQCKECGKAFRQNIHLASHLRIHTGEKPFECRQCGKAFSISSQLATHQRIHTGEKPYECKVCSKAFTQKAHLAQHQKTHTGEKPYECKECGKAFSQTTHLIQHQRVHTGEKPYKCVECGKAFGDNSSCTQHQRLHTGQRPYECIECGKAFKTKSSLICHRRSHTGEKPYECGACGKAFSHRQSLSVHQRIHSGKKPYECKECRKTFIQIGHLNQHKRVHTGERACDYKKSRRVFKQAAHFAHHQRVHSGEASTRPSLSSASSPVQLFPKFLWNPSPLPSS</sequence>
<dbReference type="FunFam" id="3.30.160.60:FF:000416">
    <property type="entry name" value="zinc finger protein 879 isoform X1"/>
    <property type="match status" value="1"/>
</dbReference>
<evidence type="ECO:0000256" key="9">
    <source>
        <dbReference type="ARBA" id="ARBA00023163"/>
    </source>
</evidence>
<feature type="domain" description="C2H2-type" evidence="14">
    <location>
        <begin position="366"/>
        <end position="393"/>
    </location>
</feature>
<feature type="domain" description="C2H2-type" evidence="14">
    <location>
        <begin position="1125"/>
        <end position="1152"/>
    </location>
</feature>
<evidence type="ECO:0000256" key="10">
    <source>
        <dbReference type="ARBA" id="ARBA00023242"/>
    </source>
</evidence>
<keyword evidence="3" id="KW-0479">Metal-binding</keyword>
<dbReference type="FunFam" id="3.30.160.60:FF:000200">
    <property type="entry name" value="zinc finger protein 510 isoform X2"/>
    <property type="match status" value="1"/>
</dbReference>
<dbReference type="FunFam" id="3.30.160.60:FF:000052">
    <property type="entry name" value="zinc finger protein 546 isoform X1"/>
    <property type="match status" value="1"/>
</dbReference>
<accession>A0A091ELK7</accession>
<dbReference type="Gene3D" id="3.30.160.60">
    <property type="entry name" value="Classic Zinc Finger"/>
    <property type="match status" value="24"/>
</dbReference>
<dbReference type="SMART" id="SM00355">
    <property type="entry name" value="ZnF_C2H2"/>
    <property type="match status" value="22"/>
</dbReference>
<keyword evidence="10" id="KW-0539">Nucleus</keyword>
<evidence type="ECO:0000313" key="16">
    <source>
        <dbReference type="EMBL" id="KFO36471.1"/>
    </source>
</evidence>
<keyword evidence="7" id="KW-0805">Transcription regulation</keyword>
<dbReference type="FunFam" id="3.30.160.60:FF:000281">
    <property type="entry name" value="Zinc finger protein 558 isoform X1"/>
    <property type="match status" value="2"/>
</dbReference>
<feature type="domain" description="C2H2-type" evidence="14">
    <location>
        <begin position="900"/>
        <end position="927"/>
    </location>
</feature>
<dbReference type="InterPro" id="IPR001909">
    <property type="entry name" value="KRAB"/>
</dbReference>
<feature type="domain" description="KRAB" evidence="15">
    <location>
        <begin position="685"/>
        <end position="752"/>
    </location>
</feature>
<gene>
    <name evidence="16" type="ORF">H920_02098</name>
</gene>
<feature type="domain" description="C2H2-type" evidence="14">
    <location>
        <begin position="282"/>
        <end position="309"/>
    </location>
</feature>
<evidence type="ECO:0000256" key="13">
    <source>
        <dbReference type="SAM" id="MobiDB-lite"/>
    </source>
</evidence>
<dbReference type="FunFam" id="3.30.160.60:FF:000478">
    <property type="entry name" value="Zinc finger protein 133"/>
    <property type="match status" value="2"/>
</dbReference>
<dbReference type="FunFam" id="3.30.160.60:FF:002343">
    <property type="entry name" value="Zinc finger protein 33A"/>
    <property type="match status" value="2"/>
</dbReference>
<feature type="domain" description="C2H2-type" evidence="14">
    <location>
        <begin position="928"/>
        <end position="956"/>
    </location>
</feature>
<dbReference type="EMBL" id="KN121407">
    <property type="protein sequence ID" value="KFO36471.1"/>
    <property type="molecule type" value="Genomic_DNA"/>
</dbReference>
<feature type="domain" description="C2H2-type" evidence="14">
    <location>
        <begin position="450"/>
        <end position="477"/>
    </location>
</feature>
<keyword evidence="5 12" id="KW-0863">Zinc-finger</keyword>
<protein>
    <submittedName>
        <fullName evidence="16">Zinc finger protein 28 like protein</fullName>
    </submittedName>
</protein>